<evidence type="ECO:0000256" key="11">
    <source>
        <dbReference type="RuleBase" id="RU362059"/>
    </source>
</evidence>
<evidence type="ECO:0000256" key="2">
    <source>
        <dbReference type="ARBA" id="ARBA00009995"/>
    </source>
</evidence>
<dbReference type="PANTHER" id="PTHR48043:SF154">
    <property type="entry name" value="GLUCURONOSYLTRANSFERASE"/>
    <property type="match status" value="1"/>
</dbReference>
<keyword evidence="13" id="KW-1185">Reference proteome</keyword>
<dbReference type="InterPro" id="IPR002213">
    <property type="entry name" value="UDP_glucos_trans"/>
</dbReference>
<comment type="similarity">
    <text evidence="2 10">Belongs to the UDP-glycosyltransferase family.</text>
</comment>
<evidence type="ECO:0000256" key="7">
    <source>
        <dbReference type="ARBA" id="ARBA00022989"/>
    </source>
</evidence>
<feature type="signal peptide" evidence="11">
    <location>
        <begin position="1"/>
        <end position="19"/>
    </location>
</feature>
<feature type="transmembrane region" description="Helical" evidence="11">
    <location>
        <begin position="480"/>
        <end position="506"/>
    </location>
</feature>
<sequence>MKNFLWLTVFLSFLLGIESLKVLIVVNIVGKSHLDFSSNLVDVLAQRGHIVDYVLLRLNDVVELLVLIFGVLGYWMSKMPHLKDFFEKSPRTLFDLPHYYDMAYRACKLSMEDGRMLKYIKEGNYDIAITSDYDFYATTLLRAAGIRSVASFSPTPIFPHHLVSAGIPSPASVFAGPMAGDHDGSLFDRVFHLLRSALYLYVDRPKQAREMNALARKHFGEDFPDVEEISRDVNVIFVNSNEIIDKARPISHKVKFIGGIQMQRPKPLPKEIEALLDLSSRGTVIFSFGTQVPTTRIPLEIRRNFVRAFRKFPDVTFLWKYDRMDDDFQLFENATNVHKLEWLPQTTLLQDKRVIGFISHAGQNSYVETAAAGIPIIAIPLIVDQFYNARNAVDKGIGILIDKEELNESNLVVALDQLLNNPSYRQNATRLARMIRQKPDDPKEHFIEWVEYAAKNPAIHEVFNLPGNDMGPFKYYCVDVILFLIFSLFLTVFVSWKLFSLVSVIANTRIRITKKEKLT</sequence>
<evidence type="ECO:0000256" key="9">
    <source>
        <dbReference type="ARBA" id="ARBA00047475"/>
    </source>
</evidence>
<dbReference type="AlphaFoldDB" id="A0A8S1H9G0"/>
<dbReference type="PROSITE" id="PS00375">
    <property type="entry name" value="UDPGT"/>
    <property type="match status" value="1"/>
</dbReference>
<keyword evidence="6 11" id="KW-0732">Signal</keyword>
<comment type="catalytic activity">
    <reaction evidence="9 11">
        <text>glucuronate acceptor + UDP-alpha-D-glucuronate = acceptor beta-D-glucuronoside + UDP + H(+)</text>
        <dbReference type="Rhea" id="RHEA:21032"/>
        <dbReference type="ChEBI" id="CHEBI:15378"/>
        <dbReference type="ChEBI" id="CHEBI:58052"/>
        <dbReference type="ChEBI" id="CHEBI:58223"/>
        <dbReference type="ChEBI" id="CHEBI:132367"/>
        <dbReference type="ChEBI" id="CHEBI:132368"/>
        <dbReference type="EC" id="2.4.1.17"/>
    </reaction>
</comment>
<evidence type="ECO:0000256" key="10">
    <source>
        <dbReference type="RuleBase" id="RU003718"/>
    </source>
</evidence>
<evidence type="ECO:0000313" key="12">
    <source>
        <dbReference type="EMBL" id="CAD6191762.1"/>
    </source>
</evidence>
<keyword evidence="5 11" id="KW-0812">Transmembrane</keyword>
<dbReference type="Pfam" id="PF00201">
    <property type="entry name" value="UDPGT"/>
    <property type="match status" value="1"/>
</dbReference>
<protein>
    <recommendedName>
        <fullName evidence="11">UDP-glucuronosyltransferase</fullName>
        <ecNumber evidence="11">2.4.1.17</ecNumber>
    </recommendedName>
</protein>
<dbReference type="SUPFAM" id="SSF53756">
    <property type="entry name" value="UDP-Glycosyltransferase/glycogen phosphorylase"/>
    <property type="match status" value="1"/>
</dbReference>
<comment type="subcellular location">
    <subcellularLocation>
        <location evidence="1 11">Membrane</location>
        <topology evidence="1 11">Single-pass membrane protein</topology>
    </subcellularLocation>
</comment>
<organism evidence="12 13">
    <name type="scientific">Caenorhabditis auriculariae</name>
    <dbReference type="NCBI Taxonomy" id="2777116"/>
    <lineage>
        <taxon>Eukaryota</taxon>
        <taxon>Metazoa</taxon>
        <taxon>Ecdysozoa</taxon>
        <taxon>Nematoda</taxon>
        <taxon>Chromadorea</taxon>
        <taxon>Rhabditida</taxon>
        <taxon>Rhabditina</taxon>
        <taxon>Rhabditomorpha</taxon>
        <taxon>Rhabditoidea</taxon>
        <taxon>Rhabditidae</taxon>
        <taxon>Peloderinae</taxon>
        <taxon>Caenorhabditis</taxon>
    </lineage>
</organism>
<dbReference type="GO" id="GO:0015020">
    <property type="term" value="F:glucuronosyltransferase activity"/>
    <property type="evidence" value="ECO:0007669"/>
    <property type="project" value="UniProtKB-EC"/>
</dbReference>
<dbReference type="FunFam" id="3.40.50.2000:FF:000021">
    <property type="entry name" value="UDP-glucuronosyltransferase"/>
    <property type="match status" value="1"/>
</dbReference>
<evidence type="ECO:0000256" key="5">
    <source>
        <dbReference type="ARBA" id="ARBA00022692"/>
    </source>
</evidence>
<feature type="chain" id="PRO_5035961207" description="UDP-glucuronosyltransferase" evidence="11">
    <location>
        <begin position="20"/>
        <end position="519"/>
    </location>
</feature>
<proteinExistence type="inferred from homology"/>
<dbReference type="PANTHER" id="PTHR48043">
    <property type="entry name" value="EG:EG0003.4 PROTEIN-RELATED"/>
    <property type="match status" value="1"/>
</dbReference>
<evidence type="ECO:0000313" key="13">
    <source>
        <dbReference type="Proteomes" id="UP000835052"/>
    </source>
</evidence>
<dbReference type="OrthoDB" id="5835829at2759"/>
<dbReference type="EMBL" id="CAJGYM010000023">
    <property type="protein sequence ID" value="CAD6191762.1"/>
    <property type="molecule type" value="Genomic_DNA"/>
</dbReference>
<reference evidence="12" key="1">
    <citation type="submission" date="2020-10" db="EMBL/GenBank/DDBJ databases">
        <authorList>
            <person name="Kikuchi T."/>
        </authorList>
    </citation>
    <scope>NUCLEOTIDE SEQUENCE</scope>
    <source>
        <strain evidence="12">NKZ352</strain>
    </source>
</reference>
<gene>
    <name evidence="12" type="ORF">CAUJ_LOCUS7681</name>
</gene>
<dbReference type="GO" id="GO:0016020">
    <property type="term" value="C:membrane"/>
    <property type="evidence" value="ECO:0007669"/>
    <property type="project" value="UniProtKB-SubCell"/>
</dbReference>
<dbReference type="CDD" id="cd03784">
    <property type="entry name" value="GT1_Gtf-like"/>
    <property type="match status" value="1"/>
</dbReference>
<evidence type="ECO:0000256" key="8">
    <source>
        <dbReference type="ARBA" id="ARBA00023136"/>
    </source>
</evidence>
<accession>A0A8S1H9G0</accession>
<comment type="caution">
    <text evidence="12">The sequence shown here is derived from an EMBL/GenBank/DDBJ whole genome shotgun (WGS) entry which is preliminary data.</text>
</comment>
<dbReference type="InterPro" id="IPR050271">
    <property type="entry name" value="UDP-glycosyltransferase"/>
</dbReference>
<dbReference type="Proteomes" id="UP000835052">
    <property type="component" value="Unassembled WGS sequence"/>
</dbReference>
<evidence type="ECO:0000256" key="4">
    <source>
        <dbReference type="ARBA" id="ARBA00022679"/>
    </source>
</evidence>
<dbReference type="EC" id="2.4.1.17" evidence="11"/>
<evidence type="ECO:0000256" key="3">
    <source>
        <dbReference type="ARBA" id="ARBA00022676"/>
    </source>
</evidence>
<keyword evidence="7 11" id="KW-1133">Transmembrane helix</keyword>
<keyword evidence="3 10" id="KW-0328">Glycosyltransferase</keyword>
<dbReference type="Gene3D" id="3.40.50.2000">
    <property type="entry name" value="Glycogen Phosphorylase B"/>
    <property type="match status" value="1"/>
</dbReference>
<evidence type="ECO:0000256" key="1">
    <source>
        <dbReference type="ARBA" id="ARBA00004167"/>
    </source>
</evidence>
<name>A0A8S1H9G0_9PELO</name>
<evidence type="ECO:0000256" key="6">
    <source>
        <dbReference type="ARBA" id="ARBA00022729"/>
    </source>
</evidence>
<keyword evidence="8 11" id="KW-0472">Membrane</keyword>
<dbReference type="InterPro" id="IPR035595">
    <property type="entry name" value="UDP_glycos_trans_CS"/>
</dbReference>
<keyword evidence="4 10" id="KW-0808">Transferase</keyword>